<evidence type="ECO:0000313" key="1">
    <source>
        <dbReference type="EMBL" id="JAD39747.1"/>
    </source>
</evidence>
<organism evidence="1">
    <name type="scientific">Arundo donax</name>
    <name type="common">Giant reed</name>
    <name type="synonym">Donax arundinaceus</name>
    <dbReference type="NCBI Taxonomy" id="35708"/>
    <lineage>
        <taxon>Eukaryota</taxon>
        <taxon>Viridiplantae</taxon>
        <taxon>Streptophyta</taxon>
        <taxon>Embryophyta</taxon>
        <taxon>Tracheophyta</taxon>
        <taxon>Spermatophyta</taxon>
        <taxon>Magnoliopsida</taxon>
        <taxon>Liliopsida</taxon>
        <taxon>Poales</taxon>
        <taxon>Poaceae</taxon>
        <taxon>PACMAD clade</taxon>
        <taxon>Arundinoideae</taxon>
        <taxon>Arundineae</taxon>
        <taxon>Arundo</taxon>
    </lineage>
</organism>
<accession>A0A0A8ZY82</accession>
<dbReference type="AlphaFoldDB" id="A0A0A8ZY82"/>
<proteinExistence type="predicted"/>
<name>A0A0A8ZY82_ARUDO</name>
<sequence>MAYIFLTGKTRGTCDGAFVDLFDIGI</sequence>
<reference evidence="1" key="2">
    <citation type="journal article" date="2015" name="Data Brief">
        <title>Shoot transcriptome of the giant reed, Arundo donax.</title>
        <authorList>
            <person name="Barrero R.A."/>
            <person name="Guerrero F.D."/>
            <person name="Moolhuijzen P."/>
            <person name="Goolsby J.A."/>
            <person name="Tidwell J."/>
            <person name="Bellgard S.E."/>
            <person name="Bellgard M.I."/>
        </authorList>
    </citation>
    <scope>NUCLEOTIDE SEQUENCE</scope>
    <source>
        <tissue evidence="1">Shoot tissue taken approximately 20 cm above the soil surface</tissue>
    </source>
</reference>
<protein>
    <submittedName>
        <fullName evidence="1">Uncharacterized protein</fullName>
    </submittedName>
</protein>
<reference evidence="1" key="1">
    <citation type="submission" date="2014-09" db="EMBL/GenBank/DDBJ databases">
        <authorList>
            <person name="Magalhaes I.L.F."/>
            <person name="Oliveira U."/>
            <person name="Santos F.R."/>
            <person name="Vidigal T.H.D.A."/>
            <person name="Brescovit A.D."/>
            <person name="Santos A.J."/>
        </authorList>
    </citation>
    <scope>NUCLEOTIDE SEQUENCE</scope>
    <source>
        <tissue evidence="1">Shoot tissue taken approximately 20 cm above the soil surface</tissue>
    </source>
</reference>
<dbReference type="EMBL" id="GBRH01258148">
    <property type="protein sequence ID" value="JAD39747.1"/>
    <property type="molecule type" value="Transcribed_RNA"/>
</dbReference>